<dbReference type="EMBL" id="CP036278">
    <property type="protein sequence ID" value="QDU54902.1"/>
    <property type="molecule type" value="Genomic_DNA"/>
</dbReference>
<gene>
    <name evidence="2" type="ORF">Pan181_10870</name>
</gene>
<dbReference type="InterPro" id="IPR018247">
    <property type="entry name" value="EF_Hand_1_Ca_BS"/>
</dbReference>
<proteinExistence type="predicted"/>
<dbReference type="AlphaFoldDB" id="A0A518AJJ5"/>
<reference evidence="2 3" key="1">
    <citation type="submission" date="2019-02" db="EMBL/GenBank/DDBJ databases">
        <title>Deep-cultivation of Planctomycetes and their phenomic and genomic characterization uncovers novel biology.</title>
        <authorList>
            <person name="Wiegand S."/>
            <person name="Jogler M."/>
            <person name="Boedeker C."/>
            <person name="Pinto D."/>
            <person name="Vollmers J."/>
            <person name="Rivas-Marin E."/>
            <person name="Kohn T."/>
            <person name="Peeters S.H."/>
            <person name="Heuer A."/>
            <person name="Rast P."/>
            <person name="Oberbeckmann S."/>
            <person name="Bunk B."/>
            <person name="Jeske O."/>
            <person name="Meyerdierks A."/>
            <person name="Storesund J.E."/>
            <person name="Kallscheuer N."/>
            <person name="Luecker S."/>
            <person name="Lage O.M."/>
            <person name="Pohl T."/>
            <person name="Merkel B.J."/>
            <person name="Hornburger P."/>
            <person name="Mueller R.-W."/>
            <person name="Bruemmer F."/>
            <person name="Labrenz M."/>
            <person name="Spormann A.M."/>
            <person name="Op den Camp H."/>
            <person name="Overmann J."/>
            <person name="Amann R."/>
            <person name="Jetten M.S.M."/>
            <person name="Mascher T."/>
            <person name="Medema M.H."/>
            <person name="Devos D.P."/>
            <person name="Kaster A.-K."/>
            <person name="Ovreas L."/>
            <person name="Rohde M."/>
            <person name="Galperin M.Y."/>
            <person name="Jogler C."/>
        </authorList>
    </citation>
    <scope>NUCLEOTIDE SEQUENCE [LARGE SCALE GENOMIC DNA]</scope>
    <source>
        <strain evidence="2 3">Pan181</strain>
    </source>
</reference>
<feature type="chain" id="PRO_5022218789" description="PEP-CTERM protein-sorting domain-containing protein" evidence="1">
    <location>
        <begin position="27"/>
        <end position="348"/>
    </location>
</feature>
<keyword evidence="1" id="KW-0732">Signal</keyword>
<dbReference type="Proteomes" id="UP000315750">
    <property type="component" value="Chromosome"/>
</dbReference>
<dbReference type="RefSeq" id="WP_145245832.1">
    <property type="nucleotide sequence ID" value="NZ_CP036278.1"/>
</dbReference>
<organism evidence="2 3">
    <name type="scientific">Aeoliella mucimassa</name>
    <dbReference type="NCBI Taxonomy" id="2527972"/>
    <lineage>
        <taxon>Bacteria</taxon>
        <taxon>Pseudomonadati</taxon>
        <taxon>Planctomycetota</taxon>
        <taxon>Planctomycetia</taxon>
        <taxon>Pirellulales</taxon>
        <taxon>Lacipirellulaceae</taxon>
        <taxon>Aeoliella</taxon>
    </lineage>
</organism>
<evidence type="ECO:0008006" key="4">
    <source>
        <dbReference type="Google" id="ProtNLM"/>
    </source>
</evidence>
<name>A0A518AJJ5_9BACT</name>
<dbReference type="KEGG" id="amuc:Pan181_10870"/>
<dbReference type="PROSITE" id="PS00018">
    <property type="entry name" value="EF_HAND_1"/>
    <property type="match status" value="1"/>
</dbReference>
<evidence type="ECO:0000313" key="2">
    <source>
        <dbReference type="EMBL" id="QDU54902.1"/>
    </source>
</evidence>
<accession>A0A518AJJ5</accession>
<protein>
    <recommendedName>
        <fullName evidence="4">PEP-CTERM protein-sorting domain-containing protein</fullName>
    </recommendedName>
</protein>
<evidence type="ECO:0000256" key="1">
    <source>
        <dbReference type="SAM" id="SignalP"/>
    </source>
</evidence>
<sequence length="348" mass="37147" precursor="true">MRPSTFIFTRAWLLLCLLTVASASTAATHLDMMVQQEDGKLVTGLAELSEGAYSIGAQVYSGSLLSSNRASDPGYFSLAEGNPNLPAEALPADSDLYWDFLPMSVGATVSNLFYWDGLDDNLDGLSIDDVEFDRPDNEQFYMVSNGFFAADASDQMVPGGVIDTTAFDGSIHKHPAYILDTSDASTPDTGIYMISMQVRMDGLETSEPYFLLMRTSTLGDDTLEVATDWVEGNLEMLTGGPTLPGDYNGDGLVDLGDYTVWRDSLGSTTDLAANGDNTGTSQGIIDVADYEIWKVNFGTSLNPIAAVETAVVPEPGSGSQLLIAVLVGSVLFGSRVAGFRRSAARPQS</sequence>
<dbReference type="OrthoDB" id="259932at2"/>
<feature type="signal peptide" evidence="1">
    <location>
        <begin position="1"/>
        <end position="26"/>
    </location>
</feature>
<evidence type="ECO:0000313" key="3">
    <source>
        <dbReference type="Proteomes" id="UP000315750"/>
    </source>
</evidence>
<keyword evidence="3" id="KW-1185">Reference proteome</keyword>